<protein>
    <submittedName>
        <fullName evidence="2">Uncharacterized protein</fullName>
    </submittedName>
</protein>
<comment type="caution">
    <text evidence="2">The sequence shown here is derived from an EMBL/GenBank/DDBJ whole genome shotgun (WGS) entry which is preliminary data.</text>
</comment>
<name>A0A0G0U7I4_9BACT</name>
<organism evidence="2 3">
    <name type="scientific">Candidatus Daviesbacteria bacterium GW2011_GWA2_40_9</name>
    <dbReference type="NCBI Taxonomy" id="1618424"/>
    <lineage>
        <taxon>Bacteria</taxon>
        <taxon>Candidatus Daviesiibacteriota</taxon>
    </lineage>
</organism>
<accession>A0A0G0U7I4</accession>
<dbReference type="AlphaFoldDB" id="A0A0G0U7I4"/>
<evidence type="ECO:0000256" key="1">
    <source>
        <dbReference type="SAM" id="MobiDB-lite"/>
    </source>
</evidence>
<evidence type="ECO:0000313" key="2">
    <source>
        <dbReference type="EMBL" id="KKR83146.1"/>
    </source>
</evidence>
<sequence length="67" mass="7482">MLFSKLFTGQQNSQPLNPSTKVQARTIHLSASQLKKKKPLNTKKLFTSLGEVSFKSALNTYSIPKTE</sequence>
<gene>
    <name evidence="2" type="ORF">UU29_C0007G0016</name>
</gene>
<feature type="compositionally biased region" description="Polar residues" evidence="1">
    <location>
        <begin position="7"/>
        <end position="21"/>
    </location>
</feature>
<feature type="region of interest" description="Disordered" evidence="1">
    <location>
        <begin position="1"/>
        <end position="21"/>
    </location>
</feature>
<dbReference type="EMBL" id="LCAB01000007">
    <property type="protein sequence ID" value="KKR83146.1"/>
    <property type="molecule type" value="Genomic_DNA"/>
</dbReference>
<dbReference type="Proteomes" id="UP000034601">
    <property type="component" value="Unassembled WGS sequence"/>
</dbReference>
<evidence type="ECO:0000313" key="3">
    <source>
        <dbReference type="Proteomes" id="UP000034601"/>
    </source>
</evidence>
<proteinExistence type="predicted"/>
<reference evidence="2 3" key="1">
    <citation type="journal article" date="2015" name="Nature">
        <title>rRNA introns, odd ribosomes, and small enigmatic genomes across a large radiation of phyla.</title>
        <authorList>
            <person name="Brown C.T."/>
            <person name="Hug L.A."/>
            <person name="Thomas B.C."/>
            <person name="Sharon I."/>
            <person name="Castelle C.J."/>
            <person name="Singh A."/>
            <person name="Wilkins M.J."/>
            <person name="Williams K.H."/>
            <person name="Banfield J.F."/>
        </authorList>
    </citation>
    <scope>NUCLEOTIDE SEQUENCE [LARGE SCALE GENOMIC DNA]</scope>
</reference>